<name>E1F521_GIAIA</name>
<organism evidence="3 4">
    <name type="scientific">Giardia intestinalis (strain P15)</name>
    <name type="common">Giardia lamblia</name>
    <dbReference type="NCBI Taxonomy" id="658858"/>
    <lineage>
        <taxon>Eukaryota</taxon>
        <taxon>Metamonada</taxon>
        <taxon>Diplomonadida</taxon>
        <taxon>Hexamitidae</taxon>
        <taxon>Giardiinae</taxon>
        <taxon>Giardia</taxon>
    </lineage>
</organism>
<feature type="region of interest" description="Disordered" evidence="2">
    <location>
        <begin position="44"/>
        <end position="71"/>
    </location>
</feature>
<evidence type="ECO:0000313" key="4">
    <source>
        <dbReference type="Proteomes" id="UP000008974"/>
    </source>
</evidence>
<dbReference type="Proteomes" id="UP000008974">
    <property type="component" value="Unassembled WGS sequence"/>
</dbReference>
<dbReference type="AlphaFoldDB" id="E1F521"/>
<feature type="coiled-coil region" evidence="1">
    <location>
        <begin position="94"/>
        <end position="128"/>
    </location>
</feature>
<evidence type="ECO:0000256" key="1">
    <source>
        <dbReference type="SAM" id="Coils"/>
    </source>
</evidence>
<reference evidence="3 4" key="1">
    <citation type="journal article" date="2010" name="BMC Genomics">
        <title>Genome analysis and comparative genomics of a Giardia intestinalis assemblage E isolate.</title>
        <authorList>
            <person name="Jerlstrom-Hultqvist J."/>
            <person name="Franzen O."/>
            <person name="Ankarklev J."/>
            <person name="Xu F."/>
            <person name="Nohynkova E."/>
            <person name="Andersson J.O."/>
            <person name="Svard S.G."/>
            <person name="Andersson B."/>
        </authorList>
    </citation>
    <scope>NUCLEOTIDE SEQUENCE [LARGE SCALE GENOMIC DNA]</scope>
    <source>
        <strain evidence="3 4">P15</strain>
    </source>
</reference>
<dbReference type="EMBL" id="ACVC01000182">
    <property type="protein sequence ID" value="EFO62437.1"/>
    <property type="molecule type" value="Genomic_DNA"/>
</dbReference>
<sequence>MRVRRIITADAVLAQKHQAEHEKLLLSSSCVVRTINLAPSTQHIEESKPRTKTSMMPPCPKRQTATSTPSTQAPIMAHTVLSDYISKQSQTELIATYQQASIRLREELDEKKRKCSDLQNNLRYLQILASIKLHPDKVPSGFYCYLNLPCCHYSVYSELHFSIGDLCVKCRQRIENCIMIKADIAP</sequence>
<evidence type="ECO:0000313" key="3">
    <source>
        <dbReference type="EMBL" id="EFO62437.1"/>
    </source>
</evidence>
<dbReference type="VEuPathDB" id="GiardiaDB:GLP15_5242"/>
<proteinExistence type="predicted"/>
<gene>
    <name evidence="3" type="ORF">GLP15_5242</name>
</gene>
<evidence type="ECO:0000256" key="2">
    <source>
        <dbReference type="SAM" id="MobiDB-lite"/>
    </source>
</evidence>
<keyword evidence="1" id="KW-0175">Coiled coil</keyword>
<comment type="caution">
    <text evidence="3">The sequence shown here is derived from an EMBL/GenBank/DDBJ whole genome shotgun (WGS) entry which is preliminary data.</text>
</comment>
<accession>E1F521</accession>
<protein>
    <submittedName>
        <fullName evidence="3">Uncharacterized protein</fullName>
    </submittedName>
</protein>